<dbReference type="Pfam" id="PF13698">
    <property type="entry name" value="DUF4156"/>
    <property type="match status" value="1"/>
</dbReference>
<name>Q0HQR9_SHESR</name>
<evidence type="ECO:0000256" key="2">
    <source>
        <dbReference type="SAM" id="SignalP"/>
    </source>
</evidence>
<evidence type="ECO:0000256" key="1">
    <source>
        <dbReference type="SAM" id="MobiDB-lite"/>
    </source>
</evidence>
<dbReference type="AlphaFoldDB" id="Q0HQR9"/>
<feature type="chain" id="PRO_5004173196" description="Outer membrane lipoprotein" evidence="2">
    <location>
        <begin position="28"/>
        <end position="141"/>
    </location>
</feature>
<keyword evidence="2" id="KW-0732">Signal</keyword>
<dbReference type="InterPro" id="IPR025294">
    <property type="entry name" value="DUF4156"/>
</dbReference>
<sequence>MIFRAILLLLIGLNLTACVTFPTPESAQVKILWENSVAIENCTYKGTVIGSQGHFYDYWLHSDRDMVWGTLNELRIKSHALGADTVYLYQPLKFLGSVTMMGNAYQCAETHASEAKASKTQASDALDSTSLPSQMNSVSSQ</sequence>
<proteinExistence type="predicted"/>
<accession>Q0HQR9</accession>
<organism evidence="3">
    <name type="scientific">Shewanella sp. (strain MR-7)</name>
    <dbReference type="NCBI Taxonomy" id="60481"/>
    <lineage>
        <taxon>Bacteria</taxon>
        <taxon>Pseudomonadati</taxon>
        <taxon>Pseudomonadota</taxon>
        <taxon>Gammaproteobacteria</taxon>
        <taxon>Alteromonadales</taxon>
        <taxon>Shewanellaceae</taxon>
        <taxon>Shewanella</taxon>
    </lineage>
</organism>
<reference evidence="3" key="1">
    <citation type="submission" date="2006-08" db="EMBL/GenBank/DDBJ databases">
        <title>Complete sequence of Chromosome1 of Shewanella sp. MR-7.</title>
        <authorList>
            <consortium name="US DOE Joint Genome Institute"/>
            <person name="Copeland A."/>
            <person name="Lucas S."/>
            <person name="Lapidus A."/>
            <person name="Barry K."/>
            <person name="Detter J.C."/>
            <person name="Glavina del Rio T."/>
            <person name="Hammon N."/>
            <person name="Israni S."/>
            <person name="Dalin E."/>
            <person name="Tice H."/>
            <person name="Pitluck S."/>
            <person name="Kiss H."/>
            <person name="Brettin T."/>
            <person name="Bruce D."/>
            <person name="Han C."/>
            <person name="Tapia R."/>
            <person name="Gilna P."/>
            <person name="Schmutz J."/>
            <person name="Larimer F."/>
            <person name="Land M."/>
            <person name="Hauser L."/>
            <person name="Kyrpides N."/>
            <person name="Mikhailova N."/>
            <person name="Nealson K."/>
            <person name="Konstantinidis K."/>
            <person name="Klappenbach J."/>
            <person name="Tiedje J."/>
            <person name="Richardson P."/>
        </authorList>
    </citation>
    <scope>NUCLEOTIDE SEQUENCE</scope>
    <source>
        <strain evidence="3">MR-7</strain>
    </source>
</reference>
<dbReference type="HOGENOM" id="CLU_128258_1_0_6"/>
<dbReference type="KEGG" id="shm:Shewmr7_3556"/>
<feature type="signal peptide" evidence="2">
    <location>
        <begin position="1"/>
        <end position="27"/>
    </location>
</feature>
<evidence type="ECO:0008006" key="4">
    <source>
        <dbReference type="Google" id="ProtNLM"/>
    </source>
</evidence>
<evidence type="ECO:0000313" key="3">
    <source>
        <dbReference type="EMBL" id="ABI44536.1"/>
    </source>
</evidence>
<dbReference type="EMBL" id="CP000444">
    <property type="protein sequence ID" value="ABI44536.1"/>
    <property type="molecule type" value="Genomic_DNA"/>
</dbReference>
<feature type="region of interest" description="Disordered" evidence="1">
    <location>
        <begin position="118"/>
        <end position="141"/>
    </location>
</feature>
<protein>
    <recommendedName>
        <fullName evidence="4">Outer membrane lipoprotein</fullName>
    </recommendedName>
</protein>
<gene>
    <name evidence="3" type="ordered locus">Shewmr7_3556</name>
</gene>